<dbReference type="Gene3D" id="3.30.460.10">
    <property type="entry name" value="Beta Polymerase, domain 2"/>
    <property type="match status" value="1"/>
</dbReference>
<dbReference type="InterPro" id="IPR052366">
    <property type="entry name" value="GTP_Pyrophosphokinase"/>
</dbReference>
<keyword evidence="6 9" id="KW-0418">Kinase</keyword>
<name>A0A069CV50_WEIOS</name>
<comment type="pathway">
    <text evidence="1">Purine metabolism; ppGpp biosynthesis; ppGpp from GTP: step 1/2.</text>
</comment>
<dbReference type="InterPro" id="IPR007685">
    <property type="entry name" value="RelA_SpoT"/>
</dbReference>
<dbReference type="RefSeq" id="WP_027699261.1">
    <property type="nucleotide sequence ID" value="NZ_DF820491.1"/>
</dbReference>
<dbReference type="UniPathway" id="UPA00908">
    <property type="reaction ID" value="UER00884"/>
</dbReference>
<dbReference type="Gene3D" id="1.10.287.860">
    <property type="entry name" value="Nucleotidyltransferase"/>
    <property type="match status" value="1"/>
</dbReference>
<evidence type="ECO:0000256" key="1">
    <source>
        <dbReference type="ARBA" id="ARBA00004976"/>
    </source>
</evidence>
<dbReference type="OrthoDB" id="9789634at2"/>
<dbReference type="Pfam" id="PF04607">
    <property type="entry name" value="RelA_SpoT"/>
    <property type="match status" value="1"/>
</dbReference>
<dbReference type="SUPFAM" id="SSF81301">
    <property type="entry name" value="Nucleotidyltransferase"/>
    <property type="match status" value="1"/>
</dbReference>
<evidence type="ECO:0000256" key="2">
    <source>
        <dbReference type="ARBA" id="ARBA00007476"/>
    </source>
</evidence>
<dbReference type="SMART" id="SM00954">
    <property type="entry name" value="RelA_SpoT"/>
    <property type="match status" value="1"/>
</dbReference>
<gene>
    <name evidence="9" type="ORF">WOSG25_080900</name>
</gene>
<evidence type="ECO:0000256" key="7">
    <source>
        <dbReference type="ARBA" id="ARBA00022840"/>
    </source>
</evidence>
<keyword evidence="4" id="KW-0808">Transferase</keyword>
<organism evidence="9 10">
    <name type="scientific">Weissella oryzae (strain DSM 25784 / JCM 18191 / LMG 30913 / SG25)</name>
    <dbReference type="NCBI Taxonomy" id="1329250"/>
    <lineage>
        <taxon>Bacteria</taxon>
        <taxon>Bacillati</taxon>
        <taxon>Bacillota</taxon>
        <taxon>Bacilli</taxon>
        <taxon>Lactobacillales</taxon>
        <taxon>Lactobacillaceae</taxon>
        <taxon>Weissella</taxon>
    </lineage>
</organism>
<evidence type="ECO:0000313" key="9">
    <source>
        <dbReference type="EMBL" id="GAK31257.1"/>
    </source>
</evidence>
<dbReference type="GO" id="GO:0015970">
    <property type="term" value="P:guanosine tetraphosphate biosynthetic process"/>
    <property type="evidence" value="ECO:0007669"/>
    <property type="project" value="UniProtKB-UniPathway"/>
</dbReference>
<dbReference type="EMBL" id="DF820491">
    <property type="protein sequence ID" value="GAK31257.1"/>
    <property type="molecule type" value="Genomic_DNA"/>
</dbReference>
<evidence type="ECO:0000256" key="4">
    <source>
        <dbReference type="ARBA" id="ARBA00022679"/>
    </source>
</evidence>
<evidence type="ECO:0000256" key="3">
    <source>
        <dbReference type="ARBA" id="ARBA00011881"/>
    </source>
</evidence>
<dbReference type="STRING" id="1329250.WOSG25_080900"/>
<protein>
    <submittedName>
        <fullName evidence="9">GTP diphosphokinase</fullName>
    </submittedName>
</protein>
<evidence type="ECO:0000259" key="8">
    <source>
        <dbReference type="SMART" id="SM00954"/>
    </source>
</evidence>
<dbReference type="FunFam" id="3.30.460.10:FF:000012">
    <property type="entry name" value="GTP pyrophosphokinase YjbM"/>
    <property type="match status" value="1"/>
</dbReference>
<dbReference type="CDD" id="cd05399">
    <property type="entry name" value="NT_Rel-Spo_like"/>
    <property type="match status" value="1"/>
</dbReference>
<feature type="domain" description="RelA/SpoT" evidence="8">
    <location>
        <begin position="44"/>
        <end position="165"/>
    </location>
</feature>
<reference evidence="10" key="1">
    <citation type="journal article" date="2014" name="Genome Announc.">
        <title>Draft genome sequence of Weissella oryzae SG25T, isolated from fermented rice grains.</title>
        <authorList>
            <person name="Tanizawa Y."/>
            <person name="Fujisawa T."/>
            <person name="Mochizuki T."/>
            <person name="Kaminuma E."/>
            <person name="Suzuki Y."/>
            <person name="Nakamura Y."/>
            <person name="Tohno M."/>
        </authorList>
    </citation>
    <scope>NUCLEOTIDE SEQUENCE [LARGE SCALE GENOMIC DNA]</scope>
    <source>
        <strain evidence="10">DSM 25784 / JCM 18191 / LMG 30913 / SG25</strain>
    </source>
</reference>
<evidence type="ECO:0000313" key="10">
    <source>
        <dbReference type="Proteomes" id="UP000030643"/>
    </source>
</evidence>
<proteinExistence type="inferred from homology"/>
<keyword evidence="7" id="KW-0067">ATP-binding</keyword>
<dbReference type="InterPro" id="IPR043519">
    <property type="entry name" value="NT_sf"/>
</dbReference>
<comment type="subunit">
    <text evidence="3">Homotetramer.</text>
</comment>
<dbReference type="PANTHER" id="PTHR47837:SF1">
    <property type="entry name" value="GTP PYROPHOSPHOKINASE YJBM"/>
    <property type="match status" value="1"/>
</dbReference>
<evidence type="ECO:0000256" key="6">
    <source>
        <dbReference type="ARBA" id="ARBA00022777"/>
    </source>
</evidence>
<dbReference type="GO" id="GO:0005524">
    <property type="term" value="F:ATP binding"/>
    <property type="evidence" value="ECO:0007669"/>
    <property type="project" value="UniProtKB-KW"/>
</dbReference>
<accession>A0A069CV50</accession>
<dbReference type="eggNOG" id="COG2357">
    <property type="taxonomic scope" value="Bacteria"/>
</dbReference>
<dbReference type="GO" id="GO:0016301">
    <property type="term" value="F:kinase activity"/>
    <property type="evidence" value="ECO:0007669"/>
    <property type="project" value="UniProtKB-KW"/>
</dbReference>
<evidence type="ECO:0000256" key="5">
    <source>
        <dbReference type="ARBA" id="ARBA00022741"/>
    </source>
</evidence>
<dbReference type="Proteomes" id="UP000030643">
    <property type="component" value="Unassembled WGS sequence"/>
</dbReference>
<comment type="similarity">
    <text evidence="2">Belongs to the RelA/SpoT family.</text>
</comment>
<dbReference type="AlphaFoldDB" id="A0A069CV50"/>
<dbReference type="PANTHER" id="PTHR47837">
    <property type="entry name" value="GTP PYROPHOSPHOKINASE YJBM"/>
    <property type="match status" value="1"/>
</dbReference>
<sequence>MVEEWTKRLQPYQQTVEELKIKLRGMRAEFAMADIKTPIEFVTGRVKKIAAIEEKAVRRHIDLDRLELDMEDIAGLRIMTQFKGDIYRVVDLLRERQDMTILEERDYVSNPKPSGYQSYHIVIEYPLQLISGERKILAEIQIRTLQMNVWATIEHALNYKNNVADPEWLAMKLQKAAELSMQVDDIYAELDQHVNTTKLGEITDASSNLQ</sequence>
<keyword evidence="5" id="KW-0547">Nucleotide-binding</keyword>
<keyword evidence="10" id="KW-1185">Reference proteome</keyword>